<keyword evidence="1" id="KW-1133">Transmembrane helix</keyword>
<protein>
    <submittedName>
        <fullName evidence="2">Uncharacterized protein</fullName>
    </submittedName>
</protein>
<organism evidence="2 3">
    <name type="scientific">Beta vulgaris subsp. vulgaris</name>
    <name type="common">Beet</name>
    <dbReference type="NCBI Taxonomy" id="3555"/>
    <lineage>
        <taxon>Eukaryota</taxon>
        <taxon>Viridiplantae</taxon>
        <taxon>Streptophyta</taxon>
        <taxon>Embryophyta</taxon>
        <taxon>Tracheophyta</taxon>
        <taxon>Spermatophyta</taxon>
        <taxon>Magnoliopsida</taxon>
        <taxon>eudicotyledons</taxon>
        <taxon>Gunneridae</taxon>
        <taxon>Pentapetalae</taxon>
        <taxon>Caryophyllales</taxon>
        <taxon>Chenopodiaceae</taxon>
        <taxon>Betoideae</taxon>
        <taxon>Beta</taxon>
    </lineage>
</organism>
<keyword evidence="3" id="KW-1185">Reference proteome</keyword>
<dbReference type="AlphaFoldDB" id="A0A0J8B9P9"/>
<dbReference type="EMBL" id="KQ090369">
    <property type="protein sequence ID" value="KMS96577.1"/>
    <property type="molecule type" value="Genomic_DNA"/>
</dbReference>
<evidence type="ECO:0000313" key="2">
    <source>
        <dbReference type="EMBL" id="KMS96577.1"/>
    </source>
</evidence>
<keyword evidence="1" id="KW-0472">Membrane</keyword>
<proteinExistence type="predicted"/>
<name>A0A0J8B9P9_BETVV</name>
<feature type="transmembrane region" description="Helical" evidence="1">
    <location>
        <begin position="103"/>
        <end position="122"/>
    </location>
</feature>
<accession>A0A0J8B9P9</accession>
<evidence type="ECO:0000256" key="1">
    <source>
        <dbReference type="SAM" id="Phobius"/>
    </source>
</evidence>
<gene>
    <name evidence="2" type="ORF">BVRB_8g201830</name>
</gene>
<evidence type="ECO:0000313" key="3">
    <source>
        <dbReference type="Proteomes" id="UP000035740"/>
    </source>
</evidence>
<sequence length="125" mass="13883">MYTEELNFEIRNSNHKNHKNFLLTPPLLGTTKPPPLCAPSSAGHHPLTDENTSVPHWSRGIVNLFPSLPLSRALPLLRSLLHLLLSAAAGVPKVDAKARQFSLTTSLCFPCCVILHPLLFFFCFQ</sequence>
<keyword evidence="1" id="KW-0812">Transmembrane</keyword>
<dbReference type="Gramene" id="KMS96577">
    <property type="protein sequence ID" value="KMS96577"/>
    <property type="gene ID" value="BVRB_8g201830"/>
</dbReference>
<reference evidence="2 3" key="1">
    <citation type="journal article" date="2014" name="Nature">
        <title>The genome of the recently domesticated crop plant sugar beet (Beta vulgaris).</title>
        <authorList>
            <person name="Dohm J.C."/>
            <person name="Minoche A.E."/>
            <person name="Holtgrawe D."/>
            <person name="Capella-Gutierrez S."/>
            <person name="Zakrzewski F."/>
            <person name="Tafer H."/>
            <person name="Rupp O."/>
            <person name="Sorensen T.R."/>
            <person name="Stracke R."/>
            <person name="Reinhardt R."/>
            <person name="Goesmann A."/>
            <person name="Kraft T."/>
            <person name="Schulz B."/>
            <person name="Stadler P.F."/>
            <person name="Schmidt T."/>
            <person name="Gabaldon T."/>
            <person name="Lehrach H."/>
            <person name="Weisshaar B."/>
            <person name="Himmelbauer H."/>
        </authorList>
    </citation>
    <scope>NUCLEOTIDE SEQUENCE [LARGE SCALE GENOMIC DNA]</scope>
    <source>
        <tissue evidence="2">Taproot</tissue>
    </source>
</reference>
<dbReference type="Proteomes" id="UP000035740">
    <property type="component" value="Unassembled WGS sequence"/>
</dbReference>